<dbReference type="InterPro" id="IPR036901">
    <property type="entry name" value="Asp/Orn_carbamoylTrfase_sf"/>
</dbReference>
<dbReference type="GO" id="GO:0016743">
    <property type="term" value="F:carboxyl- or carbamoyltransferase activity"/>
    <property type="evidence" value="ECO:0007669"/>
    <property type="project" value="InterPro"/>
</dbReference>
<comment type="similarity">
    <text evidence="2">Belongs to the aspartate/ornithine carbamoyltransferase superfamily.</text>
</comment>
<dbReference type="EMBL" id="GBHO01008403">
    <property type="protein sequence ID" value="JAG35201.1"/>
    <property type="molecule type" value="Transcribed_RNA"/>
</dbReference>
<dbReference type="InterPro" id="IPR006131">
    <property type="entry name" value="Asp_carbamoyltransf_Asp/Orn-bd"/>
</dbReference>
<evidence type="ECO:0000256" key="2">
    <source>
        <dbReference type="RuleBase" id="RU003634"/>
    </source>
</evidence>
<evidence type="ECO:0000313" key="4">
    <source>
        <dbReference type="EMBL" id="JAG35201.1"/>
    </source>
</evidence>
<accession>A0A0A9YUA0</accession>
<dbReference type="PANTHER" id="PTHR45753">
    <property type="entry name" value="ORNITHINE CARBAMOYLTRANSFERASE, MITOCHONDRIAL"/>
    <property type="match status" value="1"/>
</dbReference>
<reference evidence="5" key="3">
    <citation type="journal article" date="2016" name="Gigascience">
        <title>De novo construction of an expanded transcriptome assembly for the western tarnished plant bug, Lygus hesperus.</title>
        <authorList>
            <person name="Tassone E.E."/>
            <person name="Geib S.M."/>
            <person name="Hall B."/>
            <person name="Fabrick J.A."/>
            <person name="Brent C.S."/>
            <person name="Hull J.J."/>
        </authorList>
    </citation>
    <scope>NUCLEOTIDE SEQUENCE</scope>
</reference>
<dbReference type="PRINTS" id="PR00100">
    <property type="entry name" value="AOTCASE"/>
</dbReference>
<dbReference type="UniPathway" id="UPA00070">
    <property type="reaction ID" value="UER00116"/>
</dbReference>
<name>A0A0A9YUA0_LYGHE</name>
<protein>
    <submittedName>
        <fullName evidence="4">Aspartate carbamoyltransferase</fullName>
    </submittedName>
</protein>
<dbReference type="Pfam" id="PF00185">
    <property type="entry name" value="OTCace"/>
    <property type="match status" value="1"/>
</dbReference>
<dbReference type="GO" id="GO:0016597">
    <property type="term" value="F:amino acid binding"/>
    <property type="evidence" value="ECO:0007669"/>
    <property type="project" value="InterPro"/>
</dbReference>
<evidence type="ECO:0000313" key="5">
    <source>
        <dbReference type="EMBL" id="JAQ15461.1"/>
    </source>
</evidence>
<dbReference type="PANTHER" id="PTHR45753:SF6">
    <property type="entry name" value="ASPARTATE CARBAMOYLTRANSFERASE"/>
    <property type="match status" value="1"/>
</dbReference>
<reference evidence="4" key="1">
    <citation type="journal article" date="2014" name="PLoS ONE">
        <title>Transcriptome-Based Identification of ABC Transporters in the Western Tarnished Plant Bug Lygus hesperus.</title>
        <authorList>
            <person name="Hull J.J."/>
            <person name="Chaney K."/>
            <person name="Geib S.M."/>
            <person name="Fabrick J.A."/>
            <person name="Brent C.S."/>
            <person name="Walsh D."/>
            <person name="Lavine L.C."/>
        </authorList>
    </citation>
    <scope>NUCLEOTIDE SEQUENCE</scope>
</reference>
<dbReference type="Gene3D" id="3.40.50.1370">
    <property type="entry name" value="Aspartate/ornithine carbamoyltransferase"/>
    <property type="match status" value="1"/>
</dbReference>
<organism evidence="4">
    <name type="scientific">Lygus hesperus</name>
    <name type="common">Western plant bug</name>
    <dbReference type="NCBI Taxonomy" id="30085"/>
    <lineage>
        <taxon>Eukaryota</taxon>
        <taxon>Metazoa</taxon>
        <taxon>Ecdysozoa</taxon>
        <taxon>Arthropoda</taxon>
        <taxon>Hexapoda</taxon>
        <taxon>Insecta</taxon>
        <taxon>Pterygota</taxon>
        <taxon>Neoptera</taxon>
        <taxon>Paraneoptera</taxon>
        <taxon>Hemiptera</taxon>
        <taxon>Heteroptera</taxon>
        <taxon>Panheteroptera</taxon>
        <taxon>Cimicomorpha</taxon>
        <taxon>Miridae</taxon>
        <taxon>Mirini</taxon>
        <taxon>Lygus</taxon>
    </lineage>
</organism>
<dbReference type="InterPro" id="IPR006130">
    <property type="entry name" value="Asp/Orn_carbamoylTrfase"/>
</dbReference>
<sequence length="186" mass="21012">MYTIVATHGAIDGVAITFVGDLRYGRTVHSLLRALGLFTNVQVNLVPQYRLQVPEEVLVPVTEAITANGGTVQTYESLPQCLPHSDILYVTRIQCERIPTSIAPPTQEQLHEYCITADYLRTHACKSTLKILHPLPRVWEISTDVDSTPHAVYFDQMRYGLYMRIAILARIWGLEDCVRNCLKKSN</sequence>
<dbReference type="EMBL" id="GDHC01003168">
    <property type="protein sequence ID" value="JAQ15461.1"/>
    <property type="molecule type" value="Transcribed_RNA"/>
</dbReference>
<proteinExistence type="inferred from homology"/>
<dbReference type="SUPFAM" id="SSF53671">
    <property type="entry name" value="Aspartate/ornithine carbamoyltransferase"/>
    <property type="match status" value="1"/>
</dbReference>
<feature type="domain" description="Aspartate/ornithine carbamoyltransferase Asp/Orn-binding" evidence="3">
    <location>
        <begin position="12"/>
        <end position="169"/>
    </location>
</feature>
<dbReference type="GO" id="GO:0006520">
    <property type="term" value="P:amino acid metabolic process"/>
    <property type="evidence" value="ECO:0007669"/>
    <property type="project" value="InterPro"/>
</dbReference>
<gene>
    <name evidence="4" type="primary">pyrB_6</name>
    <name evidence="5" type="synonym">pyrB</name>
    <name evidence="4" type="ORF">CM83_2999</name>
    <name evidence="5" type="ORF">g.12352</name>
</gene>
<dbReference type="PRINTS" id="PR00101">
    <property type="entry name" value="ATCASE"/>
</dbReference>
<reference evidence="4" key="2">
    <citation type="submission" date="2014-07" db="EMBL/GenBank/DDBJ databases">
        <authorList>
            <person name="Hull J."/>
        </authorList>
    </citation>
    <scope>NUCLEOTIDE SEQUENCE</scope>
</reference>
<evidence type="ECO:0000256" key="1">
    <source>
        <dbReference type="ARBA" id="ARBA00022679"/>
    </source>
</evidence>
<dbReference type="GO" id="GO:0044205">
    <property type="term" value="P:'de novo' UMP biosynthetic process"/>
    <property type="evidence" value="ECO:0007669"/>
    <property type="project" value="UniProtKB-UniPathway"/>
</dbReference>
<keyword evidence="1 2" id="KW-0808">Transferase</keyword>
<dbReference type="AlphaFoldDB" id="A0A0A9YUA0"/>
<evidence type="ECO:0000259" key="3">
    <source>
        <dbReference type="Pfam" id="PF00185"/>
    </source>
</evidence>